<reference evidence="2 3" key="1">
    <citation type="journal article" date="2021" name="Commun. Biol.">
        <title>The genome of Shorea leprosula (Dipterocarpaceae) highlights the ecological relevance of drought in aseasonal tropical rainforests.</title>
        <authorList>
            <person name="Ng K.K.S."/>
            <person name="Kobayashi M.J."/>
            <person name="Fawcett J.A."/>
            <person name="Hatakeyama M."/>
            <person name="Paape T."/>
            <person name="Ng C.H."/>
            <person name="Ang C.C."/>
            <person name="Tnah L.H."/>
            <person name="Lee C.T."/>
            <person name="Nishiyama T."/>
            <person name="Sese J."/>
            <person name="O'Brien M.J."/>
            <person name="Copetti D."/>
            <person name="Mohd Noor M.I."/>
            <person name="Ong R.C."/>
            <person name="Putra M."/>
            <person name="Sireger I.Z."/>
            <person name="Indrioko S."/>
            <person name="Kosugi Y."/>
            <person name="Izuno A."/>
            <person name="Isagi Y."/>
            <person name="Lee S.L."/>
            <person name="Shimizu K.K."/>
        </authorList>
    </citation>
    <scope>NUCLEOTIDE SEQUENCE [LARGE SCALE GENOMIC DNA]</scope>
    <source>
        <strain evidence="2">214</strain>
    </source>
</reference>
<dbReference type="SUPFAM" id="SSF55008">
    <property type="entry name" value="HMA, heavy metal-associated domain"/>
    <property type="match status" value="1"/>
</dbReference>
<dbReference type="PROSITE" id="PS50846">
    <property type="entry name" value="HMA_2"/>
    <property type="match status" value="1"/>
</dbReference>
<dbReference type="InterPro" id="IPR036163">
    <property type="entry name" value="HMA_dom_sf"/>
</dbReference>
<sequence>MKQKIVIKVQMSCEKCRTKAKKIAAEADGVNSLAIEGPDRDQVVVTGDGVDSANLTRTLRKKVGFADILSVQKVEDKVEAKVEAKTEPPIPSSYGQYFQYTTPTFHEVVYDPTPSICSIL</sequence>
<accession>A0AAV5LJ77</accession>
<gene>
    <name evidence="2" type="ORF">SLEP1_g45457</name>
</gene>
<dbReference type="PANTHER" id="PTHR46932">
    <property type="entry name" value="HEAVY METAL-ASSOCIATED ISOPRENYLATED PLANT PROTEIN 47"/>
    <property type="match status" value="1"/>
</dbReference>
<dbReference type="InterPro" id="IPR006121">
    <property type="entry name" value="HMA_dom"/>
</dbReference>
<name>A0AAV5LJ77_9ROSI</name>
<dbReference type="InterPro" id="IPR042885">
    <property type="entry name" value="HIPP47/16"/>
</dbReference>
<dbReference type="Pfam" id="PF00403">
    <property type="entry name" value="HMA"/>
    <property type="match status" value="1"/>
</dbReference>
<proteinExistence type="predicted"/>
<comment type="caution">
    <text evidence="2">The sequence shown here is derived from an EMBL/GenBank/DDBJ whole genome shotgun (WGS) entry which is preliminary data.</text>
</comment>
<organism evidence="2 3">
    <name type="scientific">Rubroshorea leprosula</name>
    <dbReference type="NCBI Taxonomy" id="152421"/>
    <lineage>
        <taxon>Eukaryota</taxon>
        <taxon>Viridiplantae</taxon>
        <taxon>Streptophyta</taxon>
        <taxon>Embryophyta</taxon>
        <taxon>Tracheophyta</taxon>
        <taxon>Spermatophyta</taxon>
        <taxon>Magnoliopsida</taxon>
        <taxon>eudicotyledons</taxon>
        <taxon>Gunneridae</taxon>
        <taxon>Pentapetalae</taxon>
        <taxon>rosids</taxon>
        <taxon>malvids</taxon>
        <taxon>Malvales</taxon>
        <taxon>Dipterocarpaceae</taxon>
        <taxon>Rubroshorea</taxon>
    </lineage>
</organism>
<evidence type="ECO:0000259" key="1">
    <source>
        <dbReference type="PROSITE" id="PS50846"/>
    </source>
</evidence>
<evidence type="ECO:0000313" key="2">
    <source>
        <dbReference type="EMBL" id="GKV37426.1"/>
    </source>
</evidence>
<dbReference type="EMBL" id="BPVZ01000122">
    <property type="protein sequence ID" value="GKV37426.1"/>
    <property type="molecule type" value="Genomic_DNA"/>
</dbReference>
<dbReference type="GO" id="GO:0046872">
    <property type="term" value="F:metal ion binding"/>
    <property type="evidence" value="ECO:0007669"/>
    <property type="project" value="InterPro"/>
</dbReference>
<evidence type="ECO:0000313" key="3">
    <source>
        <dbReference type="Proteomes" id="UP001054252"/>
    </source>
</evidence>
<dbReference type="PANTHER" id="PTHR46932:SF12">
    <property type="entry name" value="HEAVY METAL-ASSOCIATED ISOPRENYLATED PLANT PROTEIN 47"/>
    <property type="match status" value="1"/>
</dbReference>
<dbReference type="Gene3D" id="3.30.70.100">
    <property type="match status" value="1"/>
</dbReference>
<feature type="domain" description="HMA" evidence="1">
    <location>
        <begin position="2"/>
        <end position="71"/>
    </location>
</feature>
<keyword evidence="3" id="KW-1185">Reference proteome</keyword>
<dbReference type="AlphaFoldDB" id="A0AAV5LJ77"/>
<protein>
    <recommendedName>
        <fullName evidence="1">HMA domain-containing protein</fullName>
    </recommendedName>
</protein>
<dbReference type="Proteomes" id="UP001054252">
    <property type="component" value="Unassembled WGS sequence"/>
</dbReference>